<accession>A0ABD3E2D8</accession>
<name>A0ABD3E2D8_9LAMI</name>
<sequence length="115" mass="13335">MANRWLAIDSNRFYLHWLGSVWNRWRIVGYQSIPIVRCGLLGSEEMVSRIQETVSGIQETVSGIRETVFGIQETVSGKRCMGHKRFLVKGFWAKRNGFWGKVYGVKHTVFRSLIQ</sequence>
<dbReference type="EMBL" id="JAVIJP010000007">
    <property type="protein sequence ID" value="KAL3648673.1"/>
    <property type="molecule type" value="Genomic_DNA"/>
</dbReference>
<proteinExistence type="predicted"/>
<gene>
    <name evidence="1" type="ORF">CASFOL_005076</name>
</gene>
<dbReference type="Proteomes" id="UP001632038">
    <property type="component" value="Unassembled WGS sequence"/>
</dbReference>
<keyword evidence="2" id="KW-1185">Reference proteome</keyword>
<organism evidence="1 2">
    <name type="scientific">Castilleja foliolosa</name>
    <dbReference type="NCBI Taxonomy" id="1961234"/>
    <lineage>
        <taxon>Eukaryota</taxon>
        <taxon>Viridiplantae</taxon>
        <taxon>Streptophyta</taxon>
        <taxon>Embryophyta</taxon>
        <taxon>Tracheophyta</taxon>
        <taxon>Spermatophyta</taxon>
        <taxon>Magnoliopsida</taxon>
        <taxon>eudicotyledons</taxon>
        <taxon>Gunneridae</taxon>
        <taxon>Pentapetalae</taxon>
        <taxon>asterids</taxon>
        <taxon>lamiids</taxon>
        <taxon>Lamiales</taxon>
        <taxon>Orobanchaceae</taxon>
        <taxon>Pedicularideae</taxon>
        <taxon>Castillejinae</taxon>
        <taxon>Castilleja</taxon>
    </lineage>
</organism>
<dbReference type="AlphaFoldDB" id="A0ABD3E2D8"/>
<evidence type="ECO:0000313" key="1">
    <source>
        <dbReference type="EMBL" id="KAL3648673.1"/>
    </source>
</evidence>
<protein>
    <submittedName>
        <fullName evidence="1">Uncharacterized protein</fullName>
    </submittedName>
</protein>
<evidence type="ECO:0000313" key="2">
    <source>
        <dbReference type="Proteomes" id="UP001632038"/>
    </source>
</evidence>
<reference evidence="2" key="1">
    <citation type="journal article" date="2024" name="IScience">
        <title>Strigolactones Initiate the Formation of Haustorium-like Structures in Castilleja.</title>
        <authorList>
            <person name="Buerger M."/>
            <person name="Peterson D."/>
            <person name="Chory J."/>
        </authorList>
    </citation>
    <scope>NUCLEOTIDE SEQUENCE [LARGE SCALE GENOMIC DNA]</scope>
</reference>
<comment type="caution">
    <text evidence="1">The sequence shown here is derived from an EMBL/GenBank/DDBJ whole genome shotgun (WGS) entry which is preliminary data.</text>
</comment>